<organism evidence="7">
    <name type="scientific">hydrothermal vent metagenome</name>
    <dbReference type="NCBI Taxonomy" id="652676"/>
    <lineage>
        <taxon>unclassified sequences</taxon>
        <taxon>metagenomes</taxon>
        <taxon>ecological metagenomes</taxon>
    </lineage>
</organism>
<dbReference type="InterPro" id="IPR015424">
    <property type="entry name" value="PyrdxlP-dep_Trfase"/>
</dbReference>
<dbReference type="Pfam" id="PF00266">
    <property type="entry name" value="Aminotran_5"/>
    <property type="match status" value="1"/>
</dbReference>
<dbReference type="Gene3D" id="3.90.1150.10">
    <property type="entry name" value="Aspartate Aminotransferase, domain 1"/>
    <property type="match status" value="1"/>
</dbReference>
<comment type="catalytic activity">
    <reaction evidence="5">
        <text>(sulfur carrier)-H + L-cysteine = (sulfur carrier)-SH + L-alanine</text>
        <dbReference type="Rhea" id="RHEA:43892"/>
        <dbReference type="Rhea" id="RHEA-COMP:14737"/>
        <dbReference type="Rhea" id="RHEA-COMP:14739"/>
        <dbReference type="ChEBI" id="CHEBI:29917"/>
        <dbReference type="ChEBI" id="CHEBI:35235"/>
        <dbReference type="ChEBI" id="CHEBI:57972"/>
        <dbReference type="ChEBI" id="CHEBI:64428"/>
        <dbReference type="EC" id="2.8.1.7"/>
    </reaction>
</comment>
<dbReference type="GO" id="GO:0031071">
    <property type="term" value="F:cysteine desulfurase activity"/>
    <property type="evidence" value="ECO:0007669"/>
    <property type="project" value="UniProtKB-EC"/>
</dbReference>
<sequence length="376" mass="40973">MKRIIYLDNAATSYPKPKQVARAVAKTIETIAGSPGRGAHRQAITTSRILFNTRFDIAKLLKLKNPERIIFTKNATEGINIALKGLLKKGDEVAISALEHNAVIRPLTALKKKGVHARYAPLDKNGLPDPSRLPKVKMLITTGASNVTGAIAKIKALGRACKAKKILFFVDAAQTAGSIPFDTSNIDILACTGHKGLLGPQGTGFVWFAEGLSPMPLLDGGTGSESERADMPSYWPDRFEAGTMNTPGIAGLHEGIKYLLTKGIKTVRDHEMALNKIALEMLMNDSRIIVYPPFDTRKRASLISFNVKGMDPAEVGNLLDRRGIAVRVGLHCAPHAHKFTETFPEGTIRISPGALTTQADIKRFTQELHKILKCRR</sequence>
<dbReference type="AlphaFoldDB" id="A0A3B1D131"/>
<dbReference type="NCBIfam" id="TIGR01977">
    <property type="entry name" value="am_tr_V_EF2568"/>
    <property type="match status" value="1"/>
</dbReference>
<accession>A0A3B1D131</accession>
<evidence type="ECO:0000256" key="2">
    <source>
        <dbReference type="ARBA" id="ARBA00010447"/>
    </source>
</evidence>
<dbReference type="SUPFAM" id="SSF53383">
    <property type="entry name" value="PLP-dependent transferases"/>
    <property type="match status" value="1"/>
</dbReference>
<dbReference type="InterPro" id="IPR000192">
    <property type="entry name" value="Aminotrans_V_dom"/>
</dbReference>
<dbReference type="InterPro" id="IPR016454">
    <property type="entry name" value="Cysteine_dSase"/>
</dbReference>
<dbReference type="PIRSF" id="PIRSF005572">
    <property type="entry name" value="NifS"/>
    <property type="match status" value="1"/>
</dbReference>
<evidence type="ECO:0000256" key="5">
    <source>
        <dbReference type="ARBA" id="ARBA00050776"/>
    </source>
</evidence>
<comment type="similarity">
    <text evidence="2">Belongs to the class-V pyridoxal-phosphate-dependent aminotransferase family. Csd subfamily.</text>
</comment>
<evidence type="ECO:0000256" key="3">
    <source>
        <dbReference type="ARBA" id="ARBA00012239"/>
    </source>
</evidence>
<comment type="cofactor">
    <cofactor evidence="1">
        <name>pyridoxal 5'-phosphate</name>
        <dbReference type="ChEBI" id="CHEBI:597326"/>
    </cofactor>
</comment>
<evidence type="ECO:0000313" key="7">
    <source>
        <dbReference type="EMBL" id="VAX22437.1"/>
    </source>
</evidence>
<protein>
    <recommendedName>
        <fullName evidence="3">cysteine desulfurase</fullName>
        <ecNumber evidence="3">2.8.1.7</ecNumber>
    </recommendedName>
</protein>
<keyword evidence="4" id="KW-0663">Pyridoxal phosphate</keyword>
<dbReference type="InterPro" id="IPR015421">
    <property type="entry name" value="PyrdxlP-dep_Trfase_major"/>
</dbReference>
<keyword evidence="7" id="KW-0808">Transferase</keyword>
<proteinExistence type="inferred from homology"/>
<evidence type="ECO:0000256" key="4">
    <source>
        <dbReference type="ARBA" id="ARBA00022898"/>
    </source>
</evidence>
<name>A0A3B1D131_9ZZZZ</name>
<dbReference type="InterPro" id="IPR010969">
    <property type="entry name" value="Cys_dSase-rel_unknwn_funct"/>
</dbReference>
<feature type="domain" description="Aminotransferase class V" evidence="6">
    <location>
        <begin position="5"/>
        <end position="364"/>
    </location>
</feature>
<dbReference type="InterPro" id="IPR015422">
    <property type="entry name" value="PyrdxlP-dep_Trfase_small"/>
</dbReference>
<evidence type="ECO:0000259" key="6">
    <source>
        <dbReference type="Pfam" id="PF00266"/>
    </source>
</evidence>
<dbReference type="EMBL" id="UOGC01000137">
    <property type="protein sequence ID" value="VAX22437.1"/>
    <property type="molecule type" value="Genomic_DNA"/>
</dbReference>
<dbReference type="PANTHER" id="PTHR43586:SF4">
    <property type="entry name" value="ISOPENICILLIN N EPIMERASE"/>
    <property type="match status" value="1"/>
</dbReference>
<dbReference type="EC" id="2.8.1.7" evidence="3"/>
<evidence type="ECO:0000256" key="1">
    <source>
        <dbReference type="ARBA" id="ARBA00001933"/>
    </source>
</evidence>
<reference evidence="7" key="1">
    <citation type="submission" date="2018-06" db="EMBL/GenBank/DDBJ databases">
        <authorList>
            <person name="Zhirakovskaya E."/>
        </authorList>
    </citation>
    <scope>NUCLEOTIDE SEQUENCE</scope>
</reference>
<dbReference type="PROSITE" id="PS00595">
    <property type="entry name" value="AA_TRANSFER_CLASS_5"/>
    <property type="match status" value="1"/>
</dbReference>
<gene>
    <name evidence="7" type="ORF">MNBD_NITROSPINAE01-947</name>
</gene>
<dbReference type="PANTHER" id="PTHR43586">
    <property type="entry name" value="CYSTEINE DESULFURASE"/>
    <property type="match status" value="1"/>
</dbReference>
<dbReference type="InterPro" id="IPR020578">
    <property type="entry name" value="Aminotrans_V_PyrdxlP_BS"/>
</dbReference>
<dbReference type="Gene3D" id="3.40.640.10">
    <property type="entry name" value="Type I PLP-dependent aspartate aminotransferase-like (Major domain)"/>
    <property type="match status" value="1"/>
</dbReference>